<evidence type="ECO:0000313" key="4">
    <source>
        <dbReference type="Proteomes" id="UP001642540"/>
    </source>
</evidence>
<dbReference type="SUPFAM" id="SSF55797">
    <property type="entry name" value="PR-1-like"/>
    <property type="match status" value="1"/>
</dbReference>
<proteinExistence type="predicted"/>
<dbReference type="Gene3D" id="3.40.33.10">
    <property type="entry name" value="CAP"/>
    <property type="match status" value="1"/>
</dbReference>
<evidence type="ECO:0000256" key="1">
    <source>
        <dbReference type="SAM" id="SignalP"/>
    </source>
</evidence>
<name>A0ABP1RIL9_9HEXA</name>
<dbReference type="CDD" id="cd05382">
    <property type="entry name" value="CAP_GAPR1-like"/>
    <property type="match status" value="1"/>
</dbReference>
<feature type="chain" id="PRO_5046926061" description="SCP domain-containing protein" evidence="1">
    <location>
        <begin position="27"/>
        <end position="178"/>
    </location>
</feature>
<evidence type="ECO:0000313" key="3">
    <source>
        <dbReference type="EMBL" id="CAL8128853.1"/>
    </source>
</evidence>
<feature type="domain" description="SCP" evidence="2">
    <location>
        <begin position="32"/>
        <end position="169"/>
    </location>
</feature>
<gene>
    <name evidence="3" type="ORF">ODALV1_LOCUS22616</name>
</gene>
<dbReference type="SMART" id="SM00198">
    <property type="entry name" value="SCP"/>
    <property type="match status" value="1"/>
</dbReference>
<dbReference type="InterPro" id="IPR018244">
    <property type="entry name" value="Allrgn_V5/Tpx1_CS"/>
</dbReference>
<dbReference type="PRINTS" id="PR00837">
    <property type="entry name" value="V5TPXLIKE"/>
</dbReference>
<feature type="signal peptide" evidence="1">
    <location>
        <begin position="1"/>
        <end position="26"/>
    </location>
</feature>
<dbReference type="Pfam" id="PF00188">
    <property type="entry name" value="CAP"/>
    <property type="match status" value="1"/>
</dbReference>
<dbReference type="InterPro" id="IPR001283">
    <property type="entry name" value="CRISP-related"/>
</dbReference>
<dbReference type="InterPro" id="IPR034113">
    <property type="entry name" value="SCP_GAPR1-like"/>
</dbReference>
<reference evidence="3 4" key="1">
    <citation type="submission" date="2024-08" db="EMBL/GenBank/DDBJ databases">
        <authorList>
            <person name="Cucini C."/>
            <person name="Frati F."/>
        </authorList>
    </citation>
    <scope>NUCLEOTIDE SEQUENCE [LARGE SCALE GENOMIC DNA]</scope>
</reference>
<dbReference type="InterPro" id="IPR014044">
    <property type="entry name" value="CAP_dom"/>
</dbReference>
<keyword evidence="4" id="KW-1185">Reference proteome</keyword>
<dbReference type="PROSITE" id="PS01009">
    <property type="entry name" value="CRISP_1"/>
    <property type="match status" value="1"/>
</dbReference>
<comment type="caution">
    <text evidence="3">The sequence shown here is derived from an EMBL/GenBank/DDBJ whole genome shotgun (WGS) entry which is preliminary data.</text>
</comment>
<organism evidence="3 4">
    <name type="scientific">Orchesella dallaii</name>
    <dbReference type="NCBI Taxonomy" id="48710"/>
    <lineage>
        <taxon>Eukaryota</taxon>
        <taxon>Metazoa</taxon>
        <taxon>Ecdysozoa</taxon>
        <taxon>Arthropoda</taxon>
        <taxon>Hexapoda</taxon>
        <taxon>Collembola</taxon>
        <taxon>Entomobryomorpha</taxon>
        <taxon>Entomobryoidea</taxon>
        <taxon>Orchesellidae</taxon>
        <taxon>Orchesellinae</taxon>
        <taxon>Orchesella</taxon>
    </lineage>
</organism>
<sequence>MNSKKFSCAIYLAAAVFLFQAQFCSTQTSAAEYQILALNLINQARAQHHVNPLTLTDMLNQMATLCAQYYAEKGLIDHTCSYRTTVGAGENLYMIPSVSRLPDQDVTESIKLWYNEVSKYNFNGDWDPNAGHFTQLVWAGSQTVGYGLGRANGNTVGVALFYPPGNVLTQFKQNVFPA</sequence>
<protein>
    <recommendedName>
        <fullName evidence="2">SCP domain-containing protein</fullName>
    </recommendedName>
</protein>
<accession>A0ABP1RIL9</accession>
<dbReference type="PANTHER" id="PTHR10334">
    <property type="entry name" value="CYSTEINE-RICH SECRETORY PROTEIN-RELATED"/>
    <property type="match status" value="1"/>
</dbReference>
<dbReference type="InterPro" id="IPR035940">
    <property type="entry name" value="CAP_sf"/>
</dbReference>
<dbReference type="EMBL" id="CAXLJM020000075">
    <property type="protein sequence ID" value="CAL8128853.1"/>
    <property type="molecule type" value="Genomic_DNA"/>
</dbReference>
<dbReference type="Proteomes" id="UP001642540">
    <property type="component" value="Unassembled WGS sequence"/>
</dbReference>
<evidence type="ECO:0000259" key="2">
    <source>
        <dbReference type="SMART" id="SM00198"/>
    </source>
</evidence>
<keyword evidence="1" id="KW-0732">Signal</keyword>